<evidence type="ECO:0000313" key="2">
    <source>
        <dbReference type="RefSeq" id="XP_021844690.1"/>
    </source>
</evidence>
<dbReference type="RefSeq" id="XP_021844690.1">
    <property type="nucleotide sequence ID" value="XM_021988998.2"/>
</dbReference>
<evidence type="ECO:0000313" key="1">
    <source>
        <dbReference type="Proteomes" id="UP000813463"/>
    </source>
</evidence>
<dbReference type="GeneID" id="110784539"/>
<name>A0A9R0JRR1_SPIOL</name>
<reference evidence="1" key="1">
    <citation type="journal article" date="2021" name="Nat. Commun.">
        <title>Genomic analyses provide insights into spinach domestication and the genetic basis of agronomic traits.</title>
        <authorList>
            <person name="Cai X."/>
            <person name="Sun X."/>
            <person name="Xu C."/>
            <person name="Sun H."/>
            <person name="Wang X."/>
            <person name="Ge C."/>
            <person name="Zhang Z."/>
            <person name="Wang Q."/>
            <person name="Fei Z."/>
            <person name="Jiao C."/>
            <person name="Wang Q."/>
        </authorList>
    </citation>
    <scope>NUCLEOTIDE SEQUENCE [LARGE SCALE GENOMIC DNA]</scope>
    <source>
        <strain evidence="1">cv. Varoflay</strain>
    </source>
</reference>
<dbReference type="Pfam" id="PF12646">
    <property type="entry name" value="DUF3783"/>
    <property type="match status" value="1"/>
</dbReference>
<dbReference type="AlphaFoldDB" id="A0A9R0JRR1"/>
<reference evidence="2" key="2">
    <citation type="submission" date="2025-08" db="UniProtKB">
        <authorList>
            <consortium name="RefSeq"/>
        </authorList>
    </citation>
    <scope>IDENTIFICATION</scope>
    <source>
        <tissue evidence="2">Leaf</tissue>
    </source>
</reference>
<proteinExistence type="predicted"/>
<dbReference type="PANTHER" id="PTHR35732:SF1">
    <property type="entry name" value="OS10G0545100 PROTEIN"/>
    <property type="match status" value="1"/>
</dbReference>
<accession>A0A9R0JRR1</accession>
<sequence length="219" mass="24123">MASASASASAVNGLSRNGLASNLILPNSSFYALPNSYPFHQIVPSASLFCSGLKKVNYLLRASSEEGVQVPSELEEDLKFVPLDAEDSSYGPPALLLVGFKMEEAEKIQQLLKDLEGEFLQVYYCTEDMIDRSLWDAVNSTQQDLGKLKIANSVPRICFLSGLSGEEMMMFIDAFEETDLEDAVFAAHVENSSNKPLRELIEEIMGDHEMVSARQPNSE</sequence>
<dbReference type="Proteomes" id="UP000813463">
    <property type="component" value="Chromosome 4"/>
</dbReference>
<gene>
    <name evidence="2" type="primary">LOC110784539</name>
</gene>
<organism evidence="1 2">
    <name type="scientific">Spinacia oleracea</name>
    <name type="common">Spinach</name>
    <dbReference type="NCBI Taxonomy" id="3562"/>
    <lineage>
        <taxon>Eukaryota</taxon>
        <taxon>Viridiplantae</taxon>
        <taxon>Streptophyta</taxon>
        <taxon>Embryophyta</taxon>
        <taxon>Tracheophyta</taxon>
        <taxon>Spermatophyta</taxon>
        <taxon>Magnoliopsida</taxon>
        <taxon>eudicotyledons</taxon>
        <taxon>Gunneridae</taxon>
        <taxon>Pentapetalae</taxon>
        <taxon>Caryophyllales</taxon>
        <taxon>Chenopodiaceae</taxon>
        <taxon>Chenopodioideae</taxon>
        <taxon>Anserineae</taxon>
        <taxon>Spinacia</taxon>
    </lineage>
</organism>
<protein>
    <submittedName>
        <fullName evidence="2">Uncharacterized protein isoform X1</fullName>
    </submittedName>
</protein>
<dbReference type="KEGG" id="soe:110784539"/>
<keyword evidence="1" id="KW-1185">Reference proteome</keyword>
<dbReference type="OrthoDB" id="2018221at2759"/>
<dbReference type="InterPro" id="IPR016621">
    <property type="entry name" value="UCP014543"/>
</dbReference>
<dbReference type="PANTHER" id="PTHR35732">
    <property type="entry name" value="OS10G0545100 PROTEIN"/>
    <property type="match status" value="1"/>
</dbReference>